<dbReference type="GO" id="GO:0005664">
    <property type="term" value="C:nuclear origin of replication recognition complex"/>
    <property type="evidence" value="ECO:0007669"/>
    <property type="project" value="InterPro"/>
</dbReference>
<dbReference type="GO" id="GO:0003688">
    <property type="term" value="F:DNA replication origin binding"/>
    <property type="evidence" value="ECO:0007669"/>
    <property type="project" value="TreeGrafter"/>
</dbReference>
<dbReference type="InterPro" id="IPR040855">
    <property type="entry name" value="ORC_WH_C"/>
</dbReference>
<name>A0A445MJ19_ENSVE</name>
<dbReference type="GO" id="GO:0005656">
    <property type="term" value="C:nuclear pre-replicative complex"/>
    <property type="evidence" value="ECO:0007669"/>
    <property type="project" value="TreeGrafter"/>
</dbReference>
<dbReference type="Pfam" id="PF18137">
    <property type="entry name" value="WHD_ORC"/>
    <property type="match status" value="1"/>
</dbReference>
<dbReference type="InterPro" id="IPR020795">
    <property type="entry name" value="ORC3"/>
</dbReference>
<evidence type="ECO:0000259" key="2">
    <source>
        <dbReference type="Pfam" id="PF18137"/>
    </source>
</evidence>
<dbReference type="GO" id="GO:0031261">
    <property type="term" value="C:DNA replication preinitiation complex"/>
    <property type="evidence" value="ECO:0007669"/>
    <property type="project" value="TreeGrafter"/>
</dbReference>
<proteinExistence type="predicted"/>
<accession>A0A445MJ19</accession>
<gene>
    <name evidence="3" type="ORF">BHM03_00033513</name>
</gene>
<evidence type="ECO:0000256" key="1">
    <source>
        <dbReference type="SAM" id="MobiDB-lite"/>
    </source>
</evidence>
<feature type="region of interest" description="Disordered" evidence="1">
    <location>
        <begin position="68"/>
        <end position="99"/>
    </location>
</feature>
<sequence length="99" mass="10846">MSMSLCAGRTSLSVNGKAAALLDNMVRFGGGCDSVCRYNLAQEHGDLINLQDWYQSFKSTVLSTNKLKSPLQHSPMSKKVKSSPSESESSIQYPMLLLM</sequence>
<reference evidence="3" key="1">
    <citation type="journal article" date="2018" name="Data Brief">
        <title>Genome sequence data from 17 accessions of Ensete ventricosum, a staple food crop for millions in Ethiopia.</title>
        <authorList>
            <person name="Yemataw Z."/>
            <person name="Muzemil S."/>
            <person name="Ambachew D."/>
            <person name="Tripathi L."/>
            <person name="Tesfaye K."/>
            <person name="Chala A."/>
            <person name="Farbos A."/>
            <person name="O'Neill P."/>
            <person name="Moore K."/>
            <person name="Grant M."/>
            <person name="Studholme D.J."/>
        </authorList>
    </citation>
    <scope>NUCLEOTIDE SEQUENCE [LARGE SCALE GENOMIC DNA]</scope>
    <source>
        <tissue evidence="3">Leaf</tissue>
    </source>
</reference>
<dbReference type="AlphaFoldDB" id="A0A445MJ19"/>
<dbReference type="GO" id="GO:0006270">
    <property type="term" value="P:DNA replication initiation"/>
    <property type="evidence" value="ECO:0007669"/>
    <property type="project" value="TreeGrafter"/>
</dbReference>
<organism evidence="3">
    <name type="scientific">Ensete ventricosum</name>
    <name type="common">Abyssinian banana</name>
    <name type="synonym">Musa ensete</name>
    <dbReference type="NCBI Taxonomy" id="4639"/>
    <lineage>
        <taxon>Eukaryota</taxon>
        <taxon>Viridiplantae</taxon>
        <taxon>Streptophyta</taxon>
        <taxon>Embryophyta</taxon>
        <taxon>Tracheophyta</taxon>
        <taxon>Spermatophyta</taxon>
        <taxon>Magnoliopsida</taxon>
        <taxon>Liliopsida</taxon>
        <taxon>Zingiberales</taxon>
        <taxon>Musaceae</taxon>
        <taxon>Ensete</taxon>
    </lineage>
</organism>
<dbReference type="EMBL" id="KV876148">
    <property type="protein sequence ID" value="RZR74198.1"/>
    <property type="molecule type" value="Genomic_DNA"/>
</dbReference>
<evidence type="ECO:0000313" key="3">
    <source>
        <dbReference type="EMBL" id="RZR74198.1"/>
    </source>
</evidence>
<feature type="domain" description="Origin recognition complex subunit 3 winged helix C-terminal" evidence="2">
    <location>
        <begin position="38"/>
        <end position="86"/>
    </location>
</feature>
<protein>
    <recommendedName>
        <fullName evidence="2">Origin recognition complex subunit 3 winged helix C-terminal domain-containing protein</fullName>
    </recommendedName>
</protein>
<dbReference type="PANTHER" id="PTHR12748:SF0">
    <property type="entry name" value="ORIGIN RECOGNITION COMPLEX SUBUNIT 3"/>
    <property type="match status" value="1"/>
</dbReference>
<dbReference type="Proteomes" id="UP000290560">
    <property type="component" value="Unassembled WGS sequence"/>
</dbReference>
<dbReference type="PANTHER" id="PTHR12748">
    <property type="entry name" value="ORIGIN RECOGNITION COMPLEX SUBUNIT 3"/>
    <property type="match status" value="1"/>
</dbReference>